<dbReference type="EMBL" id="BK014897">
    <property type="protein sequence ID" value="DAD81205.1"/>
    <property type="molecule type" value="Genomic_DNA"/>
</dbReference>
<protein>
    <submittedName>
        <fullName evidence="1">Uncharacterized protein</fullName>
    </submittedName>
</protein>
<organism evidence="1">
    <name type="scientific">Phage sp. ctrsQ3</name>
    <dbReference type="NCBI Taxonomy" id="2826752"/>
    <lineage>
        <taxon>Viruses</taxon>
    </lineage>
</organism>
<proteinExistence type="predicted"/>
<reference evidence="1" key="1">
    <citation type="journal article" date="2021" name="Proc. Natl. Acad. Sci. U.S.A.">
        <title>A Catalog of Tens of Thousands of Viruses from Human Metagenomes Reveals Hidden Associations with Chronic Diseases.</title>
        <authorList>
            <person name="Tisza M.J."/>
            <person name="Buck C.B."/>
        </authorList>
    </citation>
    <scope>NUCLEOTIDE SEQUENCE</scope>
    <source>
        <strain evidence="1">CtrsQ3</strain>
    </source>
</reference>
<sequence>MTVLLCEHSFVYPPHALCGDQLSEHSFLLTCALQVDSGGNISITLADFSALLLYEL</sequence>
<accession>A0A8S5MFU6</accession>
<name>A0A8S5MFU6_9VIRU</name>
<evidence type="ECO:0000313" key="1">
    <source>
        <dbReference type="EMBL" id="DAD81205.1"/>
    </source>
</evidence>